<dbReference type="GO" id="GO:0030250">
    <property type="term" value="F:guanylate cyclase activator activity"/>
    <property type="evidence" value="ECO:0007669"/>
    <property type="project" value="InterPro"/>
</dbReference>
<keyword evidence="9" id="KW-1185">Reference proteome</keyword>
<evidence type="ECO:0000256" key="2">
    <source>
        <dbReference type="ARBA" id="ARBA00009883"/>
    </source>
</evidence>
<dbReference type="GO" id="GO:0005576">
    <property type="term" value="C:extracellular region"/>
    <property type="evidence" value="ECO:0007669"/>
    <property type="project" value="UniProtKB-SubCell"/>
</dbReference>
<sequence length="103" mass="10982">RTSGLFPVLVQSSAWGVGDIAFSLESAKKLKELLGRDAGSAPLHTRSQLTFFTLCGNPELPEEFQGICKGKYAPQFSRGLVNLAVPNIALCDICANAACTSCY</sequence>
<comment type="similarity">
    <text evidence="2">Belongs to the guanylin family.</text>
</comment>
<reference evidence="8 9" key="1">
    <citation type="journal article" date="2019" name="Proc. Natl. Acad. Sci. U.S.A.">
        <title>Regulatory changes in pterin and carotenoid genes underlie balanced color polymorphisms in the wall lizard.</title>
        <authorList>
            <person name="Andrade P."/>
            <person name="Pinho C."/>
            <person name="Perez I de Lanuza G."/>
            <person name="Afonso S."/>
            <person name="Brejcha J."/>
            <person name="Rubin C.J."/>
            <person name="Wallerman O."/>
            <person name="Pereira P."/>
            <person name="Sabatino S.J."/>
            <person name="Bellati A."/>
            <person name="Pellitteri-Rosa D."/>
            <person name="Bosakova Z."/>
            <person name="Bunikis I."/>
            <person name="Carretero M.A."/>
            <person name="Feiner N."/>
            <person name="Marsik P."/>
            <person name="Pauperio F."/>
            <person name="Salvi D."/>
            <person name="Soler L."/>
            <person name="While G.M."/>
            <person name="Uller T."/>
            <person name="Font E."/>
            <person name="Andersson L."/>
            <person name="Carneiro M."/>
        </authorList>
    </citation>
    <scope>NUCLEOTIDE SEQUENCE</scope>
</reference>
<keyword evidence="3" id="KW-0964">Secreted</keyword>
<dbReference type="SUPFAM" id="SSF89890">
    <property type="entry name" value="Proguanylin"/>
    <property type="match status" value="1"/>
</dbReference>
<dbReference type="PANTHER" id="PTHR11318">
    <property type="entry name" value="GUANYLIN FAMILY MEMBER"/>
    <property type="match status" value="1"/>
</dbReference>
<accession>A0A670IPR3</accession>
<dbReference type="Gene3D" id="3.90.1450.10">
    <property type="entry name" value="Guanylin"/>
    <property type="match status" value="1"/>
</dbReference>
<dbReference type="Pfam" id="PF02058">
    <property type="entry name" value="Guanylin"/>
    <property type="match status" value="1"/>
</dbReference>
<name>A0A670IPR3_PODMU</name>
<organism evidence="8 9">
    <name type="scientific">Podarcis muralis</name>
    <name type="common">Wall lizard</name>
    <name type="synonym">Lacerta muralis</name>
    <dbReference type="NCBI Taxonomy" id="64176"/>
    <lineage>
        <taxon>Eukaryota</taxon>
        <taxon>Metazoa</taxon>
        <taxon>Chordata</taxon>
        <taxon>Craniata</taxon>
        <taxon>Vertebrata</taxon>
        <taxon>Euteleostomi</taxon>
        <taxon>Lepidosauria</taxon>
        <taxon>Squamata</taxon>
        <taxon>Bifurcata</taxon>
        <taxon>Unidentata</taxon>
        <taxon>Episquamata</taxon>
        <taxon>Laterata</taxon>
        <taxon>Lacertibaenia</taxon>
        <taxon>Lacertidae</taxon>
        <taxon>Podarcis</taxon>
    </lineage>
</organism>
<dbReference type="OMA" id="ACEICES"/>
<evidence type="ECO:0000256" key="1">
    <source>
        <dbReference type="ARBA" id="ARBA00004613"/>
    </source>
</evidence>
<evidence type="ECO:0000256" key="5">
    <source>
        <dbReference type="ARBA" id="ARBA00023157"/>
    </source>
</evidence>
<evidence type="ECO:0000256" key="4">
    <source>
        <dbReference type="ARBA" id="ARBA00022729"/>
    </source>
</evidence>
<dbReference type="PANTHER" id="PTHR11318:SF4">
    <property type="entry name" value="GUANYLATE CYCLASE ACTIVATOR 2B"/>
    <property type="match status" value="1"/>
</dbReference>
<dbReference type="InterPro" id="IPR000879">
    <property type="entry name" value="Guanylin"/>
</dbReference>
<comment type="subcellular location">
    <subcellularLocation>
        <location evidence="1">Secreted</location>
    </subcellularLocation>
</comment>
<evidence type="ECO:0000256" key="3">
    <source>
        <dbReference type="ARBA" id="ARBA00022525"/>
    </source>
</evidence>
<dbReference type="PRINTS" id="PR00774">
    <property type="entry name" value="GUANYLIN"/>
</dbReference>
<dbReference type="InterPro" id="IPR036382">
    <property type="entry name" value="Guanylin_sf"/>
</dbReference>
<evidence type="ECO:0000313" key="9">
    <source>
        <dbReference type="Proteomes" id="UP000472272"/>
    </source>
</evidence>
<reference evidence="8" key="2">
    <citation type="submission" date="2025-08" db="UniProtKB">
        <authorList>
            <consortium name="Ensembl"/>
        </authorList>
    </citation>
    <scope>IDENTIFICATION</scope>
</reference>
<keyword evidence="4" id="KW-0732">Signal</keyword>
<evidence type="ECO:0000256" key="7">
    <source>
        <dbReference type="ARBA" id="ARBA00041176"/>
    </source>
</evidence>
<keyword evidence="5" id="KW-1015">Disulfide bond</keyword>
<evidence type="ECO:0000313" key="8">
    <source>
        <dbReference type="Ensembl" id="ENSPMRP00000013222.1"/>
    </source>
</evidence>
<comment type="function">
    <text evidence="6">Endogenous activator of intestinal guanylate cyclase. It stimulates this enzyme through the same receptor binding region as the heat-stable enterotoxins. May be a potent physiological regulator of intestinal fluid and electrolyte transport. May be an autocrine/paracrine regulator of intestinal salt and water transport.</text>
</comment>
<evidence type="ECO:0000256" key="6">
    <source>
        <dbReference type="ARBA" id="ARBA00037765"/>
    </source>
</evidence>
<reference evidence="8" key="3">
    <citation type="submission" date="2025-09" db="UniProtKB">
        <authorList>
            <consortium name="Ensembl"/>
        </authorList>
    </citation>
    <scope>IDENTIFICATION</scope>
</reference>
<dbReference type="Ensembl" id="ENSPMRT00000014115.1">
    <property type="protein sequence ID" value="ENSPMRP00000013222.1"/>
    <property type="gene ID" value="ENSPMRG00000008853.1"/>
</dbReference>
<dbReference type="Proteomes" id="UP000472272">
    <property type="component" value="Chromosome 8"/>
</dbReference>
<dbReference type="AlphaFoldDB" id="A0A670IPR3"/>
<protein>
    <recommendedName>
        <fullName evidence="7">Guanylate cyclase activator 2B</fullName>
    </recommendedName>
</protein>
<proteinExistence type="inferred from homology"/>